<evidence type="ECO:0000313" key="2">
    <source>
        <dbReference type="EMBL" id="KAB6148365.1"/>
    </source>
</evidence>
<dbReference type="EMBL" id="WDED01000009">
    <property type="protein sequence ID" value="KAB6148365.1"/>
    <property type="molecule type" value="Genomic_DNA"/>
</dbReference>
<dbReference type="PANTHER" id="PTHR34585:SF22">
    <property type="entry name" value="HELIX-TURN-HELIX DOMAIN-CONTAINING PROTEIN"/>
    <property type="match status" value="1"/>
</dbReference>
<sequence length="127" mass="14664">MNDKTKSAMNVIMMEKSDFDNLVGRIEAIAEHIRKSEKAKSQDRTERWLSSEEAMDILGVSPRTLQRYRDTGRIPFYKIGKNCRYRLSDVERALEMCSIDAGEESPDGLRRQYLVRTGKISEISKDT</sequence>
<proteinExistence type="predicted"/>
<dbReference type="RefSeq" id="WP_151934444.1">
    <property type="nucleotide sequence ID" value="NZ_WDED01000009.1"/>
</dbReference>
<protein>
    <submittedName>
        <fullName evidence="2">Helix-turn-helix domain-containing protein</fullName>
    </submittedName>
</protein>
<dbReference type="Pfam" id="PF12728">
    <property type="entry name" value="HTH_17"/>
    <property type="match status" value="1"/>
</dbReference>
<feature type="domain" description="Helix-turn-helix" evidence="1">
    <location>
        <begin position="48"/>
        <end position="97"/>
    </location>
</feature>
<comment type="caution">
    <text evidence="2">The sequence shown here is derived from an EMBL/GenBank/DDBJ whole genome shotgun (WGS) entry which is preliminary data.</text>
</comment>
<evidence type="ECO:0000313" key="3">
    <source>
        <dbReference type="Proteomes" id="UP000434604"/>
    </source>
</evidence>
<dbReference type="Proteomes" id="UP000434604">
    <property type="component" value="Unassembled WGS sequence"/>
</dbReference>
<organism evidence="2 3">
    <name type="scientific">Bacteroides xylanisolvens</name>
    <dbReference type="NCBI Taxonomy" id="371601"/>
    <lineage>
        <taxon>Bacteria</taxon>
        <taxon>Pseudomonadati</taxon>
        <taxon>Bacteroidota</taxon>
        <taxon>Bacteroidia</taxon>
        <taxon>Bacteroidales</taxon>
        <taxon>Bacteroidaceae</taxon>
        <taxon>Bacteroides</taxon>
    </lineage>
</organism>
<dbReference type="InterPro" id="IPR041657">
    <property type="entry name" value="HTH_17"/>
</dbReference>
<evidence type="ECO:0000259" key="1">
    <source>
        <dbReference type="Pfam" id="PF12728"/>
    </source>
</evidence>
<accession>A0A7J5PYR5</accession>
<dbReference type="SUPFAM" id="SSF46955">
    <property type="entry name" value="Putative DNA-binding domain"/>
    <property type="match status" value="1"/>
</dbReference>
<dbReference type="AlphaFoldDB" id="A0A7J5PYR5"/>
<dbReference type="InterPro" id="IPR010093">
    <property type="entry name" value="SinI_DNA-bd"/>
</dbReference>
<name>A0A7J5PYR5_9BACE</name>
<dbReference type="PANTHER" id="PTHR34585">
    <property type="match status" value="1"/>
</dbReference>
<dbReference type="GO" id="GO:0003677">
    <property type="term" value="F:DNA binding"/>
    <property type="evidence" value="ECO:0007669"/>
    <property type="project" value="InterPro"/>
</dbReference>
<gene>
    <name evidence="2" type="ORF">GA398_07370</name>
</gene>
<reference evidence="2 3" key="1">
    <citation type="journal article" date="2019" name="Nat. Med.">
        <title>A library of human gut bacterial isolates paired with longitudinal multiomics data enables mechanistic microbiome research.</title>
        <authorList>
            <person name="Poyet M."/>
            <person name="Groussin M."/>
            <person name="Gibbons S.M."/>
            <person name="Avila-Pacheco J."/>
            <person name="Jiang X."/>
            <person name="Kearney S.M."/>
            <person name="Perrotta A.R."/>
            <person name="Berdy B."/>
            <person name="Zhao S."/>
            <person name="Lieberman T.D."/>
            <person name="Swanson P.K."/>
            <person name="Smith M."/>
            <person name="Roesemann S."/>
            <person name="Alexander J.E."/>
            <person name="Rich S.A."/>
            <person name="Livny J."/>
            <person name="Vlamakis H."/>
            <person name="Clish C."/>
            <person name="Bullock K."/>
            <person name="Deik A."/>
            <person name="Scott J."/>
            <person name="Pierce K.A."/>
            <person name="Xavier R.J."/>
            <person name="Alm E.J."/>
        </authorList>
    </citation>
    <scope>NUCLEOTIDE SEQUENCE [LARGE SCALE GENOMIC DNA]</scope>
    <source>
        <strain evidence="2 3">BIOML-A58</strain>
    </source>
</reference>
<dbReference type="InterPro" id="IPR009061">
    <property type="entry name" value="DNA-bd_dom_put_sf"/>
</dbReference>
<dbReference type="NCBIfam" id="TIGR01764">
    <property type="entry name" value="excise"/>
    <property type="match status" value="1"/>
</dbReference>